<feature type="region of interest" description="Disordered" evidence="1">
    <location>
        <begin position="1"/>
        <end position="31"/>
    </location>
</feature>
<organism evidence="2">
    <name type="scientific">Ligilactobacillus agilis</name>
    <dbReference type="NCBI Taxonomy" id="1601"/>
    <lineage>
        <taxon>Bacteria</taxon>
        <taxon>Bacillati</taxon>
        <taxon>Bacillota</taxon>
        <taxon>Bacilli</taxon>
        <taxon>Lactobacillales</taxon>
        <taxon>Lactobacillaceae</taxon>
        <taxon>Ligilactobacillus</taxon>
    </lineage>
</organism>
<dbReference type="AlphaFoldDB" id="A0A6F9XNW9"/>
<evidence type="ECO:0000256" key="1">
    <source>
        <dbReference type="SAM" id="MobiDB-lite"/>
    </source>
</evidence>
<comment type="caution">
    <text evidence="2">The sequence shown here is derived from an EMBL/GenBank/DDBJ whole genome shotgun (WGS) entry which is preliminary data.</text>
</comment>
<sequence length="239" mass="26805">MVNTEKQSSNNQNETPLTISDSFNGTDLQSNVPDHKLPFTVAQENNDIQTITDYVNTLKKYRTTLKQVKRNFSLSSKYAPTYDVVNPNYDEELKLYNRVGGLSKKPTKVLKKPFTPEMATAQLENIDKQIKMGEIFQANTYNRISNINQEIKQYKREHSFLGKTVDGTKRMALTGIGVGKSQLANAYVRSNELTKSALQKANFTNINHVAQSLIDSQAQNDLGQVHGLQADSSAVDLSR</sequence>
<protein>
    <submittedName>
        <fullName evidence="2">Uncharacterized protein</fullName>
    </submittedName>
</protein>
<dbReference type="RefSeq" id="WP_172585132.1">
    <property type="nucleotide sequence ID" value="NZ_BLAM01000191.1"/>
</dbReference>
<dbReference type="EMBL" id="BLAM01000191">
    <property type="protein sequence ID" value="GET06939.1"/>
    <property type="molecule type" value="Genomic_DNA"/>
</dbReference>
<reference evidence="2" key="1">
    <citation type="submission" date="2019-10" db="EMBL/GenBank/DDBJ databases">
        <title>Lactobacillus agilis SY212 Whole Genome Sequencing Project.</title>
        <authorList>
            <person name="Suzuki S."/>
            <person name="Endo A."/>
            <person name="Maeno S."/>
            <person name="Shiwa Y."/>
            <person name="Matsutani M."/>
            <person name="Kajikawa A."/>
        </authorList>
    </citation>
    <scope>NUCLEOTIDE SEQUENCE</scope>
    <source>
        <strain evidence="2">SY212</strain>
    </source>
</reference>
<name>A0A6F9XNW9_9LACO</name>
<evidence type="ECO:0000313" key="2">
    <source>
        <dbReference type="EMBL" id="GET06939.1"/>
    </source>
</evidence>
<proteinExistence type="predicted"/>
<dbReference type="Proteomes" id="UP000494265">
    <property type="component" value="Unassembled WGS sequence"/>
</dbReference>
<gene>
    <name evidence="2" type="ORF">SY212_19690</name>
</gene>
<accession>A0A6F9XNW9</accession>